<gene>
    <name evidence="1" type="ORF">LAZ67_8001257</name>
</gene>
<protein>
    <submittedName>
        <fullName evidence="1">Uncharacterized protein</fullName>
    </submittedName>
</protein>
<evidence type="ECO:0000313" key="2">
    <source>
        <dbReference type="Proteomes" id="UP001235939"/>
    </source>
</evidence>
<dbReference type="Proteomes" id="UP001235939">
    <property type="component" value="Chromosome 08"/>
</dbReference>
<accession>A0ABY6KQU4</accession>
<keyword evidence="2" id="KW-1185">Reference proteome</keyword>
<reference evidence="1 2" key="1">
    <citation type="submission" date="2022-01" db="EMBL/GenBank/DDBJ databases">
        <title>A chromosomal length assembly of Cordylochernes scorpioides.</title>
        <authorList>
            <person name="Zeh D."/>
            <person name="Zeh J."/>
        </authorList>
    </citation>
    <scope>NUCLEOTIDE SEQUENCE [LARGE SCALE GENOMIC DNA]</scope>
    <source>
        <strain evidence="1">IN4F17</strain>
        <tissue evidence="1">Whole Body</tissue>
    </source>
</reference>
<dbReference type="EMBL" id="CP092870">
    <property type="protein sequence ID" value="UYV70959.1"/>
    <property type="molecule type" value="Genomic_DNA"/>
</dbReference>
<sequence length="138" mass="15432">MENADIIITGNKNVVLSKEIFIPAAIVNVNHNQGKVWLANGKSEAQIISRNTSIGSLFEYYGSDIFKKTTSTSTEERREIHFFSIVSPDLTSEKHEKLLGLLRQFLTIFNSQRKGSADGVQIKPRIETADQPPISQRA</sequence>
<organism evidence="1 2">
    <name type="scientific">Cordylochernes scorpioides</name>
    <dbReference type="NCBI Taxonomy" id="51811"/>
    <lineage>
        <taxon>Eukaryota</taxon>
        <taxon>Metazoa</taxon>
        <taxon>Ecdysozoa</taxon>
        <taxon>Arthropoda</taxon>
        <taxon>Chelicerata</taxon>
        <taxon>Arachnida</taxon>
        <taxon>Pseudoscorpiones</taxon>
        <taxon>Cheliferoidea</taxon>
        <taxon>Chernetidae</taxon>
        <taxon>Cordylochernes</taxon>
    </lineage>
</organism>
<evidence type="ECO:0000313" key="1">
    <source>
        <dbReference type="EMBL" id="UYV70959.1"/>
    </source>
</evidence>
<proteinExistence type="predicted"/>
<name>A0ABY6KQU4_9ARAC</name>